<dbReference type="AlphaFoldDB" id="A0A0M4ELF0"/>
<dbReference type="Pfam" id="PF06477">
    <property type="entry name" value="DUF1091"/>
    <property type="match status" value="1"/>
</dbReference>
<dbReference type="PANTHER" id="PTHR21112:SF0">
    <property type="entry name" value="CHEMOSENSORY PROTEIN A 29A-RELATED"/>
    <property type="match status" value="1"/>
</dbReference>
<dbReference type="InterPro" id="IPR010512">
    <property type="entry name" value="DUF1091"/>
</dbReference>
<dbReference type="Proteomes" id="UP000494163">
    <property type="component" value="Chromosome 2R"/>
</dbReference>
<sequence>MQRRWDYEPLTFEGTSSDPSKLNIDMAVERVKREFAMTGVIDCKYDMDKTTMRCYKLPLQVEAVGYRSNTGDEADYKLLPWAVPKQTFPEFLGKYYEHMALANVGHCSNLPAVENMTPWPQNAYKFDKCIYTGDGLPDIAPEGFYKVIFTFTGEVDWTFTVISKITSRKD</sequence>
<keyword evidence="2" id="KW-1185">Reference proteome</keyword>
<evidence type="ECO:0000313" key="1">
    <source>
        <dbReference type="EMBL" id="ALC42392.1"/>
    </source>
</evidence>
<accession>A0A0M4ELF0</accession>
<dbReference type="PANTHER" id="PTHR21112">
    <property type="entry name" value="CHEMOSENSORY PROTEIN A 29A-RELATED"/>
    <property type="match status" value="1"/>
</dbReference>
<gene>
    <name evidence="1" type="ORF">Dbus_chr2Rg1971</name>
</gene>
<reference evidence="1 2" key="1">
    <citation type="submission" date="2015-08" db="EMBL/GenBank/DDBJ databases">
        <title>Ancestral chromatin configuration constrains chromatin evolution on differentiating sex chromosomes in Drosophila.</title>
        <authorList>
            <person name="Zhou Q."/>
            <person name="Bachtrog D."/>
        </authorList>
    </citation>
    <scope>NUCLEOTIDE SEQUENCE [LARGE SCALE GENOMIC DNA]</scope>
    <source>
        <tissue evidence="1">Whole larvae</tissue>
    </source>
</reference>
<protein>
    <submittedName>
        <fullName evidence="1">CG18538</fullName>
    </submittedName>
</protein>
<evidence type="ECO:0000313" key="2">
    <source>
        <dbReference type="Proteomes" id="UP000494163"/>
    </source>
</evidence>
<dbReference type="OMA" id="EFKYTPD"/>
<feature type="non-terminal residue" evidence="1">
    <location>
        <position position="170"/>
    </location>
</feature>
<name>A0A0M4ELF0_DROBS</name>
<dbReference type="EMBL" id="CP012524">
    <property type="protein sequence ID" value="ALC42392.1"/>
    <property type="molecule type" value="Genomic_DNA"/>
</dbReference>
<proteinExistence type="predicted"/>
<dbReference type="OrthoDB" id="8043478at2759"/>
<organism evidence="1 2">
    <name type="scientific">Drosophila busckii</name>
    <name type="common">Fruit fly</name>
    <dbReference type="NCBI Taxonomy" id="30019"/>
    <lineage>
        <taxon>Eukaryota</taxon>
        <taxon>Metazoa</taxon>
        <taxon>Ecdysozoa</taxon>
        <taxon>Arthropoda</taxon>
        <taxon>Hexapoda</taxon>
        <taxon>Insecta</taxon>
        <taxon>Pterygota</taxon>
        <taxon>Neoptera</taxon>
        <taxon>Endopterygota</taxon>
        <taxon>Diptera</taxon>
        <taxon>Brachycera</taxon>
        <taxon>Muscomorpha</taxon>
        <taxon>Ephydroidea</taxon>
        <taxon>Drosophilidae</taxon>
        <taxon>Drosophila</taxon>
    </lineage>
</organism>